<sequence>MDKESLSPVLSATDNGHVSMDSISSPFISRSGSEHHHFHEQLIAANMHFPLLQKEDQNNHPLTFYGAFLTSLGYPTIDDPVESSIPLHNNLSETIGLEEDLSTVNLSSSASFPLEEELKTTHVLSPKTGVSCSDQTLHHQVPFTRTTSIVHPSYHVKEIPMPHDSWSYCNPRNDLSLSLISFQSSMNKMLNVPDQCLNQNSRWHEGELDDYSLVDNSLGDMQSGTGIEVGNDQYCPSSAHELSTCTGPLNIQGLLRSKYFHVTQQILSEVASYIQLDHSLSCSSERGLYIPRTKDFKNLQGLETTKEKSQLLTMLQTIDLKYNQCLEEMKNVICVFNNATESAVPPFFCGFALHTVNMLYENLRERITRRIRSNRQPECKEERVRSIESSMIQKHWALQQDRRNDWRPKRGLPEKSVSVLRAWMFQNFTHPYPSDGEKNILALRSGLTRSQVSNWFINARVRLWKPLIDEMCSEISKKKQGEEDEESGSHDDPEEARESS</sequence>
<dbReference type="InterPro" id="IPR001356">
    <property type="entry name" value="HD"/>
</dbReference>
<evidence type="ECO:0000256" key="3">
    <source>
        <dbReference type="ARBA" id="ARBA00023015"/>
    </source>
</evidence>
<reference evidence="11 12" key="1">
    <citation type="submission" date="2023-10" db="EMBL/GenBank/DDBJ databases">
        <title>Chromosome-scale genome assembly provides insights into flower coloration mechanisms of Canna indica.</title>
        <authorList>
            <person name="Li C."/>
        </authorList>
    </citation>
    <scope>NUCLEOTIDE SEQUENCE [LARGE SCALE GENOMIC DNA]</scope>
    <source>
        <tissue evidence="11">Flower</tissue>
    </source>
</reference>
<dbReference type="SMART" id="SM00389">
    <property type="entry name" value="HOX"/>
    <property type="match status" value="1"/>
</dbReference>
<feature type="domain" description="Homeobox" evidence="10">
    <location>
        <begin position="403"/>
        <end position="466"/>
    </location>
</feature>
<dbReference type="EMBL" id="CP136897">
    <property type="protein sequence ID" value="WOL17059.1"/>
    <property type="molecule type" value="Genomic_DNA"/>
</dbReference>
<evidence type="ECO:0000256" key="8">
    <source>
        <dbReference type="PROSITE-ProRule" id="PRU00108"/>
    </source>
</evidence>
<evidence type="ECO:0000256" key="1">
    <source>
        <dbReference type="ARBA" id="ARBA00004123"/>
    </source>
</evidence>
<dbReference type="GO" id="GO:0003677">
    <property type="term" value="F:DNA binding"/>
    <property type="evidence" value="ECO:0007669"/>
    <property type="project" value="UniProtKB-UniRule"/>
</dbReference>
<accession>A0AAQ3KYD6</accession>
<protein>
    <submittedName>
        <fullName evidence="11">Homeobox protein ATH1-like isoform X2</fullName>
    </submittedName>
</protein>
<dbReference type="Proteomes" id="UP001327560">
    <property type="component" value="Chromosome 8"/>
</dbReference>
<keyword evidence="4 8" id="KW-0238">DNA-binding</keyword>
<dbReference type="Gene3D" id="1.10.10.60">
    <property type="entry name" value="Homeodomain-like"/>
    <property type="match status" value="1"/>
</dbReference>
<keyword evidence="12" id="KW-1185">Reference proteome</keyword>
<evidence type="ECO:0000256" key="2">
    <source>
        <dbReference type="ARBA" id="ARBA00006454"/>
    </source>
</evidence>
<proteinExistence type="inferred from homology"/>
<evidence type="ECO:0000256" key="9">
    <source>
        <dbReference type="SAM" id="MobiDB-lite"/>
    </source>
</evidence>
<dbReference type="GO" id="GO:0005634">
    <property type="term" value="C:nucleus"/>
    <property type="evidence" value="ECO:0007669"/>
    <property type="project" value="UniProtKB-SubCell"/>
</dbReference>
<dbReference type="SMART" id="SM00574">
    <property type="entry name" value="POX"/>
    <property type="match status" value="1"/>
</dbReference>
<keyword evidence="6" id="KW-0804">Transcription</keyword>
<dbReference type="InterPro" id="IPR008422">
    <property type="entry name" value="KN_HD"/>
</dbReference>
<evidence type="ECO:0000256" key="7">
    <source>
        <dbReference type="ARBA" id="ARBA00023242"/>
    </source>
</evidence>
<feature type="region of interest" description="Disordered" evidence="9">
    <location>
        <begin position="475"/>
        <end position="500"/>
    </location>
</feature>
<evidence type="ECO:0000313" key="12">
    <source>
        <dbReference type="Proteomes" id="UP001327560"/>
    </source>
</evidence>
<dbReference type="PROSITE" id="PS50071">
    <property type="entry name" value="HOMEOBOX_2"/>
    <property type="match status" value="1"/>
</dbReference>
<dbReference type="SUPFAM" id="SSF46689">
    <property type="entry name" value="Homeodomain-like"/>
    <property type="match status" value="1"/>
</dbReference>
<feature type="DNA-binding region" description="Homeobox" evidence="8">
    <location>
        <begin position="405"/>
        <end position="467"/>
    </location>
</feature>
<organism evidence="11 12">
    <name type="scientific">Canna indica</name>
    <name type="common">Indian-shot</name>
    <dbReference type="NCBI Taxonomy" id="4628"/>
    <lineage>
        <taxon>Eukaryota</taxon>
        <taxon>Viridiplantae</taxon>
        <taxon>Streptophyta</taxon>
        <taxon>Embryophyta</taxon>
        <taxon>Tracheophyta</taxon>
        <taxon>Spermatophyta</taxon>
        <taxon>Magnoliopsida</taxon>
        <taxon>Liliopsida</taxon>
        <taxon>Zingiberales</taxon>
        <taxon>Cannaceae</taxon>
        <taxon>Canna</taxon>
    </lineage>
</organism>
<dbReference type="AlphaFoldDB" id="A0AAQ3KYD6"/>
<dbReference type="Pfam" id="PF07526">
    <property type="entry name" value="POX"/>
    <property type="match status" value="1"/>
</dbReference>
<evidence type="ECO:0000259" key="10">
    <source>
        <dbReference type="PROSITE" id="PS50071"/>
    </source>
</evidence>
<dbReference type="CDD" id="cd00086">
    <property type="entry name" value="homeodomain"/>
    <property type="match status" value="1"/>
</dbReference>
<keyword evidence="3" id="KW-0805">Transcription regulation</keyword>
<evidence type="ECO:0000313" key="11">
    <source>
        <dbReference type="EMBL" id="WOL17059.1"/>
    </source>
</evidence>
<dbReference type="PANTHER" id="PTHR11850">
    <property type="entry name" value="HOMEOBOX PROTEIN TRANSCRIPTION FACTORS"/>
    <property type="match status" value="1"/>
</dbReference>
<name>A0AAQ3KYD6_9LILI</name>
<evidence type="ECO:0000256" key="6">
    <source>
        <dbReference type="ARBA" id="ARBA00023163"/>
    </source>
</evidence>
<dbReference type="Pfam" id="PF05920">
    <property type="entry name" value="Homeobox_KN"/>
    <property type="match status" value="1"/>
</dbReference>
<dbReference type="InterPro" id="IPR006563">
    <property type="entry name" value="POX_dom"/>
</dbReference>
<comment type="similarity">
    <text evidence="2">Belongs to the TALE/BELL homeobox family.</text>
</comment>
<dbReference type="GO" id="GO:0006355">
    <property type="term" value="P:regulation of DNA-templated transcription"/>
    <property type="evidence" value="ECO:0007669"/>
    <property type="project" value="InterPro"/>
</dbReference>
<gene>
    <name evidence="11" type="ORF">Cni_G25848</name>
</gene>
<dbReference type="InterPro" id="IPR009057">
    <property type="entry name" value="Homeodomain-like_sf"/>
</dbReference>
<evidence type="ECO:0000256" key="4">
    <source>
        <dbReference type="ARBA" id="ARBA00023125"/>
    </source>
</evidence>
<dbReference type="InterPro" id="IPR050224">
    <property type="entry name" value="TALE_homeobox"/>
</dbReference>
<keyword evidence="5 8" id="KW-0371">Homeobox</keyword>
<evidence type="ECO:0000256" key="5">
    <source>
        <dbReference type="ARBA" id="ARBA00023155"/>
    </source>
</evidence>
<keyword evidence="7 8" id="KW-0539">Nucleus</keyword>
<comment type="subcellular location">
    <subcellularLocation>
        <location evidence="1 8">Nucleus</location>
    </subcellularLocation>
</comment>